<gene>
    <name evidence="1" type="ORF">UFOVP1137_7</name>
    <name evidence="2" type="ORF">UFOVP1199_21</name>
    <name evidence="3" type="ORF">UFOVP1257_22</name>
    <name evidence="4" type="ORF">UFOVP1498_18</name>
    <name evidence="5" type="ORF">UFOVP1587_6</name>
</gene>
<reference evidence="4" key="1">
    <citation type="submission" date="2020-05" db="EMBL/GenBank/DDBJ databases">
        <authorList>
            <person name="Chiriac C."/>
            <person name="Salcher M."/>
            <person name="Ghai R."/>
            <person name="Kavagutti S V."/>
        </authorList>
    </citation>
    <scope>NUCLEOTIDE SEQUENCE</scope>
</reference>
<proteinExistence type="predicted"/>
<organism evidence="4">
    <name type="scientific">uncultured Caudovirales phage</name>
    <dbReference type="NCBI Taxonomy" id="2100421"/>
    <lineage>
        <taxon>Viruses</taxon>
        <taxon>Duplodnaviria</taxon>
        <taxon>Heunggongvirae</taxon>
        <taxon>Uroviricota</taxon>
        <taxon>Caudoviricetes</taxon>
        <taxon>Peduoviridae</taxon>
        <taxon>Maltschvirus</taxon>
        <taxon>Maltschvirus maltsch</taxon>
    </lineage>
</organism>
<name>A0A6J5SP39_9CAUD</name>
<evidence type="ECO:0000313" key="4">
    <source>
        <dbReference type="EMBL" id="CAB4217208.1"/>
    </source>
</evidence>
<dbReference type="EMBL" id="LR797442">
    <property type="protein sequence ID" value="CAB4217208.1"/>
    <property type="molecule type" value="Genomic_DNA"/>
</dbReference>
<evidence type="ECO:0000313" key="3">
    <source>
        <dbReference type="EMBL" id="CAB4194293.1"/>
    </source>
</evidence>
<evidence type="ECO:0000313" key="1">
    <source>
        <dbReference type="EMBL" id="CAB4186093.1"/>
    </source>
</evidence>
<sequence>MAYIPQSGINATLEINSVTYTVREMSFQATQDTVECSSLSDLYKKYFGARRVGRITATLLVTSDNADAIISSFQSVASLGSSIGYILNDANSANTYSGVGFIEDATHNMTGGDVDTLTISMIVDGIMAS</sequence>
<protein>
    <submittedName>
        <fullName evidence="4">Uncharacterized protein</fullName>
    </submittedName>
</protein>
<dbReference type="EMBL" id="LR797206">
    <property type="protein sequence ID" value="CAB4194293.1"/>
    <property type="molecule type" value="Genomic_DNA"/>
</dbReference>
<evidence type="ECO:0000313" key="5">
    <source>
        <dbReference type="EMBL" id="CAB5230914.1"/>
    </source>
</evidence>
<dbReference type="EMBL" id="LR797142">
    <property type="protein sequence ID" value="CAB4189891.1"/>
    <property type="molecule type" value="Genomic_DNA"/>
</dbReference>
<accession>A0A6J5SP39</accession>
<dbReference type="EMBL" id="LR798425">
    <property type="protein sequence ID" value="CAB5230914.1"/>
    <property type="molecule type" value="Genomic_DNA"/>
</dbReference>
<evidence type="ECO:0000313" key="2">
    <source>
        <dbReference type="EMBL" id="CAB4189891.1"/>
    </source>
</evidence>
<dbReference type="EMBL" id="LR797090">
    <property type="protein sequence ID" value="CAB4186093.1"/>
    <property type="molecule type" value="Genomic_DNA"/>
</dbReference>